<name>A0AAD5VWL0_9AGAR</name>
<accession>A0AAD5VWL0</accession>
<evidence type="ECO:0000313" key="2">
    <source>
        <dbReference type="Proteomes" id="UP001213000"/>
    </source>
</evidence>
<gene>
    <name evidence="1" type="ORF">NP233_g3379</name>
</gene>
<keyword evidence="2" id="KW-1185">Reference proteome</keyword>
<evidence type="ECO:0000313" key="1">
    <source>
        <dbReference type="EMBL" id="KAJ3571997.1"/>
    </source>
</evidence>
<sequence length="209" mass="23856">MGYKSSEGHTNHPTPLDSLTPLRAMILSSLEGTLYNVDSDILRSTCGLFTTMFTLPQPLLHTIEFPDPTLCVYESDSILPTFLSLLYGHHISIESYSLDHIIQLVSLAEKWDALSIVENMKPILFAPERRGVDPLRLYALARHFGWDREARELSLPLLALNLHDPRYRDSILGTISSKHVKPLFDLRQRRINIFGRMLDSPERFISGNR</sequence>
<dbReference type="EMBL" id="JANIEX010000161">
    <property type="protein sequence ID" value="KAJ3571997.1"/>
    <property type="molecule type" value="Genomic_DNA"/>
</dbReference>
<proteinExistence type="predicted"/>
<dbReference type="AlphaFoldDB" id="A0AAD5VWL0"/>
<comment type="caution">
    <text evidence="1">The sequence shown here is derived from an EMBL/GenBank/DDBJ whole genome shotgun (WGS) entry which is preliminary data.</text>
</comment>
<dbReference type="Proteomes" id="UP001213000">
    <property type="component" value="Unassembled WGS sequence"/>
</dbReference>
<protein>
    <recommendedName>
        <fullName evidence="3">BTB domain-containing protein</fullName>
    </recommendedName>
</protein>
<organism evidence="1 2">
    <name type="scientific">Leucocoprinus birnbaumii</name>
    <dbReference type="NCBI Taxonomy" id="56174"/>
    <lineage>
        <taxon>Eukaryota</taxon>
        <taxon>Fungi</taxon>
        <taxon>Dikarya</taxon>
        <taxon>Basidiomycota</taxon>
        <taxon>Agaricomycotina</taxon>
        <taxon>Agaricomycetes</taxon>
        <taxon>Agaricomycetidae</taxon>
        <taxon>Agaricales</taxon>
        <taxon>Agaricineae</taxon>
        <taxon>Agaricaceae</taxon>
        <taxon>Leucocoprinus</taxon>
    </lineage>
</organism>
<reference evidence="1" key="1">
    <citation type="submission" date="2022-07" db="EMBL/GenBank/DDBJ databases">
        <title>Genome Sequence of Leucocoprinus birnbaumii.</title>
        <authorList>
            <person name="Buettner E."/>
        </authorList>
    </citation>
    <scope>NUCLEOTIDE SEQUENCE</scope>
    <source>
        <strain evidence="1">VT141</strain>
    </source>
</reference>
<evidence type="ECO:0008006" key="3">
    <source>
        <dbReference type="Google" id="ProtNLM"/>
    </source>
</evidence>